<dbReference type="SFLD" id="SFLDS00029">
    <property type="entry name" value="Radical_SAM"/>
    <property type="match status" value="1"/>
</dbReference>
<feature type="domain" description="Radical SAM core" evidence="5">
    <location>
        <begin position="114"/>
        <end position="293"/>
    </location>
</feature>
<evidence type="ECO:0000256" key="4">
    <source>
        <dbReference type="ARBA" id="ARBA00023014"/>
    </source>
</evidence>
<keyword evidence="3" id="KW-0408">Iron</keyword>
<dbReference type="Pfam" id="PF04055">
    <property type="entry name" value="Radical_SAM"/>
    <property type="match status" value="1"/>
</dbReference>
<evidence type="ECO:0000256" key="1">
    <source>
        <dbReference type="ARBA" id="ARBA00022691"/>
    </source>
</evidence>
<dbReference type="GO" id="GO:0051536">
    <property type="term" value="F:iron-sulfur cluster binding"/>
    <property type="evidence" value="ECO:0007669"/>
    <property type="project" value="UniProtKB-KW"/>
</dbReference>
<keyword evidence="2" id="KW-0479">Metal-binding</keyword>
<proteinExistence type="predicted"/>
<organism evidence="6">
    <name type="scientific">marine metagenome</name>
    <dbReference type="NCBI Taxonomy" id="408172"/>
    <lineage>
        <taxon>unclassified sequences</taxon>
        <taxon>metagenomes</taxon>
        <taxon>ecological metagenomes</taxon>
    </lineage>
</organism>
<keyword evidence="1" id="KW-0949">S-adenosyl-L-methionine</keyword>
<dbReference type="CDD" id="cd01335">
    <property type="entry name" value="Radical_SAM"/>
    <property type="match status" value="1"/>
</dbReference>
<dbReference type="GO" id="GO:0046872">
    <property type="term" value="F:metal ion binding"/>
    <property type="evidence" value="ECO:0007669"/>
    <property type="project" value="UniProtKB-KW"/>
</dbReference>
<evidence type="ECO:0000256" key="3">
    <source>
        <dbReference type="ARBA" id="ARBA00023004"/>
    </source>
</evidence>
<dbReference type="InterPro" id="IPR013785">
    <property type="entry name" value="Aldolase_TIM"/>
</dbReference>
<dbReference type="NCBIfam" id="NF033640">
    <property type="entry name" value="N_Twi_rSAM"/>
    <property type="match status" value="1"/>
</dbReference>
<evidence type="ECO:0000256" key="2">
    <source>
        <dbReference type="ARBA" id="ARBA00022723"/>
    </source>
</evidence>
<evidence type="ECO:0000259" key="5">
    <source>
        <dbReference type="Pfam" id="PF04055"/>
    </source>
</evidence>
<protein>
    <recommendedName>
        <fullName evidence="5">Radical SAM core domain-containing protein</fullName>
    </recommendedName>
</protein>
<dbReference type="EMBL" id="UINC01008980">
    <property type="protein sequence ID" value="SVA40353.1"/>
    <property type="molecule type" value="Genomic_DNA"/>
</dbReference>
<dbReference type="InterPro" id="IPR058240">
    <property type="entry name" value="rSAM_sf"/>
</dbReference>
<dbReference type="GO" id="GO:0003824">
    <property type="term" value="F:catalytic activity"/>
    <property type="evidence" value="ECO:0007669"/>
    <property type="project" value="InterPro"/>
</dbReference>
<reference evidence="6" key="1">
    <citation type="submission" date="2018-05" db="EMBL/GenBank/DDBJ databases">
        <authorList>
            <person name="Lanie J.A."/>
            <person name="Ng W.-L."/>
            <person name="Kazmierczak K.M."/>
            <person name="Andrzejewski T.M."/>
            <person name="Davidsen T.M."/>
            <person name="Wayne K.J."/>
            <person name="Tettelin H."/>
            <person name="Glass J.I."/>
            <person name="Rusch D."/>
            <person name="Podicherti R."/>
            <person name="Tsui H.-C.T."/>
            <person name="Winkler M.E."/>
        </authorList>
    </citation>
    <scope>NUCLEOTIDE SEQUENCE</scope>
</reference>
<dbReference type="AlphaFoldDB" id="A0A381VLM3"/>
<dbReference type="Gene3D" id="3.20.20.70">
    <property type="entry name" value="Aldolase class I"/>
    <property type="match status" value="1"/>
</dbReference>
<dbReference type="InterPro" id="IPR007197">
    <property type="entry name" value="rSAM"/>
</dbReference>
<gene>
    <name evidence="6" type="ORF">METZ01_LOCUS93207</name>
</gene>
<keyword evidence="4" id="KW-0411">Iron-sulfur</keyword>
<evidence type="ECO:0000313" key="6">
    <source>
        <dbReference type="EMBL" id="SVA40353.1"/>
    </source>
</evidence>
<dbReference type="SUPFAM" id="SSF102114">
    <property type="entry name" value="Radical SAM enzymes"/>
    <property type="match status" value="1"/>
</dbReference>
<accession>A0A381VLM3</accession>
<name>A0A381VLM3_9ZZZZ</name>
<sequence length="425" mass="49657">MRLCCSANASGAGKDHKVGLVKKEDGTPANFGKDTPMSAWNNEYMKSVRKTMLAGKIPASCTKCFNEEKIGVVSKRVWETGTWHKDGIDIPELIKQTTEDGIVPETLRYLDLRLGHTCNIKCVMCSPHDSSRWVADWQQLMPQLTIPTVKKQMSWGKQEFNNKWHEKDTFWAEMNKQIPNLKQVYFAGGEPLMIKEHKTFIEEIVRQGYQDKILLRYNSNGILVDKDLIELWKKFKKVKFAISMDACHERDEYIRFPTNWDTVEKNLRMLDDTPDNIQTSLATAIQIFNVKHLPDFMKWKVESKFKKLNLGTVPGGTQMGGGLVNMHLLYIPTFLSIQILPKEDKQEVRERYTEFKEWLWKNYRQDDEYWKHNPYGWKRWEAVMDHMDEKDNSHLLPGFKEYVTKLDGIRKLSAKSTFPELSHLL</sequence>